<evidence type="ECO:0000256" key="1">
    <source>
        <dbReference type="SAM" id="MobiDB-lite"/>
    </source>
</evidence>
<dbReference type="EMBL" id="VMSD01000004">
    <property type="protein sequence ID" value="KAF0846824.1"/>
    <property type="molecule type" value="Genomic_DNA"/>
</dbReference>
<proteinExistence type="predicted"/>
<gene>
    <name evidence="3" type="ORF">FNL39_104246</name>
</gene>
<evidence type="ECO:0000313" key="4">
    <source>
        <dbReference type="Proteomes" id="UP000798951"/>
    </source>
</evidence>
<dbReference type="InterPro" id="IPR016047">
    <property type="entry name" value="M23ase_b-sheet_dom"/>
</dbReference>
<keyword evidence="3" id="KW-0378">Hydrolase</keyword>
<evidence type="ECO:0000259" key="2">
    <source>
        <dbReference type="Pfam" id="PF01551"/>
    </source>
</evidence>
<dbReference type="GO" id="GO:0016787">
    <property type="term" value="F:hydrolase activity"/>
    <property type="evidence" value="ECO:0007669"/>
    <property type="project" value="UniProtKB-KW"/>
</dbReference>
<comment type="caution">
    <text evidence="3">The sequence shown here is derived from an EMBL/GenBank/DDBJ whole genome shotgun (WGS) entry which is preliminary data.</text>
</comment>
<dbReference type="Pfam" id="PF01551">
    <property type="entry name" value="Peptidase_M23"/>
    <property type="match status" value="1"/>
</dbReference>
<evidence type="ECO:0000313" key="3">
    <source>
        <dbReference type="EMBL" id="KAF0846824.1"/>
    </source>
</evidence>
<reference evidence="3 4" key="1">
    <citation type="submission" date="2019-07" db="EMBL/GenBank/DDBJ databases">
        <title>Genomic Encyclopedia of Type Strains, Phase IV (KMG-IV): sequencing the most valuable type-strain genomes for metagenomic binning, comparative biology and taxonomic classification.</title>
        <authorList>
            <person name="Goeker M."/>
        </authorList>
    </citation>
    <scope>NUCLEOTIDE SEQUENCE [LARGE SCALE GENOMIC DNA]</scope>
    <source>
        <strain evidence="3 4">DSM 44831</strain>
    </source>
</reference>
<sequence length="407" mass="43510">MTLELGDHVWYWNGRMSTDKNIPRAEWFPGTNPHDPTDYGGHGKEIFHYVIHADEIARGRPHMRNHEGSFAWLNNNPGNITGVPGGPDYGQYPGKFNWHNFLVFPSWGDGYFAIAQLLRSASYRDLSILDGFARYAPASDGNDPATYAHAVANALGISVGTRLGDLDDDQMRVVQDKIQEIEGAVPGASLAWDSEEVPAEIAAQLPAFRRIPRPRALARGAFTMDISAPVDPSGYTRAHGGPHQGGHQGPHWYIEYGMDLGGQAGTPVFAAFDGHITRFTPHTPATDSGKVYGAQIFLRAPNDMMGGFYTHLTDVPSGLGVGSTVSRGDFLGTVLEFGGIPPHLHLALVEIIGGAPGGQYVGVDLYQTFLGLETAAPGAVVTVTFSQDGSAPGEGLRAGPAESVPVG</sequence>
<keyword evidence="4" id="KW-1185">Reference proteome</keyword>
<protein>
    <submittedName>
        <fullName evidence="3">Murein DD-endopeptidase MepM/ murein hydrolase activator NlpD</fullName>
    </submittedName>
</protein>
<name>A0ABQ6YM09_9NOCA</name>
<accession>A0ABQ6YM09</accession>
<dbReference type="SUPFAM" id="SSF51261">
    <property type="entry name" value="Duplicated hybrid motif"/>
    <property type="match status" value="1"/>
</dbReference>
<feature type="region of interest" description="Disordered" evidence="1">
    <location>
        <begin position="388"/>
        <end position="407"/>
    </location>
</feature>
<feature type="domain" description="M23ase beta-sheet core" evidence="2">
    <location>
        <begin position="255"/>
        <end position="348"/>
    </location>
</feature>
<dbReference type="InterPro" id="IPR011055">
    <property type="entry name" value="Dup_hybrid_motif"/>
</dbReference>
<dbReference type="Proteomes" id="UP000798951">
    <property type="component" value="Unassembled WGS sequence"/>
</dbReference>
<dbReference type="CDD" id="cd12797">
    <property type="entry name" value="M23_peptidase"/>
    <property type="match status" value="1"/>
</dbReference>
<dbReference type="RefSeq" id="WP_067983231.1">
    <property type="nucleotide sequence ID" value="NZ_VMSD01000004.1"/>
</dbReference>
<dbReference type="Gene3D" id="2.70.70.10">
    <property type="entry name" value="Glucose Permease (Domain IIA)"/>
    <property type="match status" value="1"/>
</dbReference>
<organism evidence="3 4">
    <name type="scientific">Nocardia caishijiensis</name>
    <dbReference type="NCBI Taxonomy" id="184756"/>
    <lineage>
        <taxon>Bacteria</taxon>
        <taxon>Bacillati</taxon>
        <taxon>Actinomycetota</taxon>
        <taxon>Actinomycetes</taxon>
        <taxon>Mycobacteriales</taxon>
        <taxon>Nocardiaceae</taxon>
        <taxon>Nocardia</taxon>
    </lineage>
</organism>